<evidence type="ECO:0000256" key="1">
    <source>
        <dbReference type="ARBA" id="ARBA00004429"/>
    </source>
</evidence>
<dbReference type="PANTHER" id="PTHR35011:SF4">
    <property type="entry name" value="SLL1102 PROTEIN"/>
    <property type="match status" value="1"/>
</dbReference>
<keyword evidence="4 9" id="KW-0997">Cell inner membrane</keyword>
<evidence type="ECO:0000256" key="3">
    <source>
        <dbReference type="ARBA" id="ARBA00022475"/>
    </source>
</evidence>
<evidence type="ECO:0000313" key="12">
    <source>
        <dbReference type="Proteomes" id="UP000253769"/>
    </source>
</evidence>
<keyword evidence="7 9" id="KW-0472">Membrane</keyword>
<keyword evidence="3" id="KW-1003">Cell membrane</keyword>
<keyword evidence="5 9" id="KW-0812">Transmembrane</keyword>
<comment type="similarity">
    <text evidence="8 9">Belongs to the TRAP transporter small permease family.</text>
</comment>
<keyword evidence="12" id="KW-1185">Reference proteome</keyword>
<feature type="transmembrane region" description="Helical" evidence="9">
    <location>
        <begin position="91"/>
        <end position="113"/>
    </location>
</feature>
<feature type="domain" description="Tripartite ATP-independent periplasmic transporters DctQ component" evidence="10">
    <location>
        <begin position="29"/>
        <end position="162"/>
    </location>
</feature>
<evidence type="ECO:0000256" key="2">
    <source>
        <dbReference type="ARBA" id="ARBA00022448"/>
    </source>
</evidence>
<comment type="subunit">
    <text evidence="9">The complex comprises the extracytoplasmic solute receptor protein and the two transmembrane proteins.</text>
</comment>
<dbReference type="RefSeq" id="WP_114694802.1">
    <property type="nucleotide sequence ID" value="NZ_QQOH01000001.1"/>
</dbReference>
<protein>
    <recommendedName>
        <fullName evidence="9">TRAP transporter small permease protein</fullName>
    </recommendedName>
</protein>
<dbReference type="GO" id="GO:0005886">
    <property type="term" value="C:plasma membrane"/>
    <property type="evidence" value="ECO:0007669"/>
    <property type="project" value="UniProtKB-SubCell"/>
</dbReference>
<evidence type="ECO:0000259" key="10">
    <source>
        <dbReference type="Pfam" id="PF04290"/>
    </source>
</evidence>
<dbReference type="Proteomes" id="UP000253769">
    <property type="component" value="Unassembled WGS sequence"/>
</dbReference>
<keyword evidence="2 9" id="KW-0813">Transport</keyword>
<evidence type="ECO:0000313" key="11">
    <source>
        <dbReference type="EMBL" id="RDE25205.1"/>
    </source>
</evidence>
<dbReference type="AlphaFoldDB" id="A0A369X0A8"/>
<dbReference type="EMBL" id="QQOH01000001">
    <property type="protein sequence ID" value="RDE25205.1"/>
    <property type="molecule type" value="Genomic_DNA"/>
</dbReference>
<evidence type="ECO:0000256" key="5">
    <source>
        <dbReference type="ARBA" id="ARBA00022692"/>
    </source>
</evidence>
<feature type="transmembrane region" description="Helical" evidence="9">
    <location>
        <begin position="21"/>
        <end position="43"/>
    </location>
</feature>
<evidence type="ECO:0000256" key="4">
    <source>
        <dbReference type="ARBA" id="ARBA00022519"/>
    </source>
</evidence>
<gene>
    <name evidence="11" type="ORF">DV711_06530</name>
</gene>
<comment type="subcellular location">
    <subcellularLocation>
        <location evidence="1 9">Cell inner membrane</location>
        <topology evidence="1 9">Multi-pass membrane protein</topology>
    </subcellularLocation>
</comment>
<dbReference type="OrthoDB" id="8559033at2"/>
<dbReference type="PANTHER" id="PTHR35011">
    <property type="entry name" value="2,3-DIKETO-L-GULONATE TRAP TRANSPORTER SMALL PERMEASE PROTEIN YIAM"/>
    <property type="match status" value="1"/>
</dbReference>
<evidence type="ECO:0000256" key="9">
    <source>
        <dbReference type="RuleBase" id="RU369079"/>
    </source>
</evidence>
<sequence>MSLITKYLVLQDGLSDWVGKSISWLIPLMIGILLWEIANRYIIGVPTEWVHQLSAMIYGTVCFGAGAYTLRHKGHVRSEVIYQLFSKRGRAFLDLITHSLGLFVMCIFFKLAWEFAAESWAMEEISNKGTWQPIIYPFKTVMPIAVGLVILQSLAELIRDFCTAFNIEIDDPRAQEHEPLT</sequence>
<evidence type="ECO:0000256" key="6">
    <source>
        <dbReference type="ARBA" id="ARBA00022989"/>
    </source>
</evidence>
<accession>A0A369X0A8</accession>
<proteinExistence type="inferred from homology"/>
<dbReference type="GO" id="GO:0022857">
    <property type="term" value="F:transmembrane transporter activity"/>
    <property type="evidence" value="ECO:0007669"/>
    <property type="project" value="UniProtKB-UniRule"/>
</dbReference>
<evidence type="ECO:0000256" key="7">
    <source>
        <dbReference type="ARBA" id="ARBA00023136"/>
    </source>
</evidence>
<dbReference type="InterPro" id="IPR007387">
    <property type="entry name" value="TRAP_DctQ"/>
</dbReference>
<name>A0A369X0A8_9GAMM</name>
<comment type="caution">
    <text evidence="11">The sequence shown here is derived from an EMBL/GenBank/DDBJ whole genome shotgun (WGS) entry which is preliminary data.</text>
</comment>
<comment type="function">
    <text evidence="9">Part of the tripartite ATP-independent periplasmic (TRAP) transport system.</text>
</comment>
<feature type="transmembrane region" description="Helical" evidence="9">
    <location>
        <begin position="133"/>
        <end position="151"/>
    </location>
</feature>
<reference evidence="11 12" key="1">
    <citation type="submission" date="2018-07" db="EMBL/GenBank/DDBJ databases">
        <title>Motiliproteus coralliicola sp. nov., a bacterium isolated from Coral.</title>
        <authorList>
            <person name="Wang G."/>
        </authorList>
    </citation>
    <scope>NUCLEOTIDE SEQUENCE [LARGE SCALE GENOMIC DNA]</scope>
    <source>
        <strain evidence="11 12">C34</strain>
    </source>
</reference>
<feature type="transmembrane region" description="Helical" evidence="9">
    <location>
        <begin position="49"/>
        <end position="70"/>
    </location>
</feature>
<keyword evidence="6 9" id="KW-1133">Transmembrane helix</keyword>
<dbReference type="InterPro" id="IPR055348">
    <property type="entry name" value="DctQ"/>
</dbReference>
<dbReference type="Pfam" id="PF04290">
    <property type="entry name" value="DctQ"/>
    <property type="match status" value="1"/>
</dbReference>
<organism evidence="11 12">
    <name type="scientific">Motiliproteus coralliicola</name>
    <dbReference type="NCBI Taxonomy" id="2283196"/>
    <lineage>
        <taxon>Bacteria</taxon>
        <taxon>Pseudomonadati</taxon>
        <taxon>Pseudomonadota</taxon>
        <taxon>Gammaproteobacteria</taxon>
        <taxon>Oceanospirillales</taxon>
        <taxon>Oceanospirillaceae</taxon>
        <taxon>Motiliproteus</taxon>
    </lineage>
</organism>
<evidence type="ECO:0000256" key="8">
    <source>
        <dbReference type="ARBA" id="ARBA00038436"/>
    </source>
</evidence>